<gene>
    <name evidence="3" type="ORF">H9729_00180</name>
</gene>
<feature type="signal peptide" evidence="2">
    <location>
        <begin position="1"/>
        <end position="24"/>
    </location>
</feature>
<proteinExistence type="predicted"/>
<sequence length="420" mass="46720">MKTFKKLAVILALVQLLVAFGLFAACDNGEEQGGGLVDGMAVVTFDPNLDGTGLVEEDVTSVRDQTVEPGSLIVNMPLTIRGNPANPLNLGFKEWCVDKEGTTPWDFTQPVTESMTLYAKWESQLVVTYHIGDQPIRQNLFSGEYAEPQNDAASWNRVLGWYTDAAYTQEYDFSQPVTENLDLYCKLSEGVYISAERFESFNIAYGDATGKRTDTTIEYVDDGEEGYAEVHFGMCSNTSYIYYNNFNQNLADPLTDKRTGDYMTITYKNLGPATHIRFYYVVGYDQVDENGQHYYLYSGAEEGVKYNPNADSTDPSYGVGQWRGGVNGSWVMVEIQSNMEETDDWATVSIDLNEATIMSAAAGEAAGESEWGTADILCIPRWEAVIYDETNNTYTSDSLVNIVWFRGIEFTAVPETGDNA</sequence>
<dbReference type="GO" id="GO:0030313">
    <property type="term" value="C:cell envelope"/>
    <property type="evidence" value="ECO:0007669"/>
    <property type="project" value="UniProtKB-SubCell"/>
</dbReference>
<comment type="subcellular location">
    <subcellularLocation>
        <location evidence="1">Cell envelope</location>
    </subcellularLocation>
</comment>
<feature type="chain" id="PRO_5039315402" evidence="2">
    <location>
        <begin position="25"/>
        <end position="420"/>
    </location>
</feature>
<organism evidence="3 4">
    <name type="scientific">Candidatus Borkfalkia excrementigallinarum</name>
    <dbReference type="NCBI Taxonomy" id="2838506"/>
    <lineage>
        <taxon>Bacteria</taxon>
        <taxon>Bacillati</taxon>
        <taxon>Bacillota</taxon>
        <taxon>Clostridia</taxon>
        <taxon>Christensenellales</taxon>
        <taxon>Christensenellaceae</taxon>
        <taxon>Candidatus Borkfalkia</taxon>
    </lineage>
</organism>
<dbReference type="InterPro" id="IPR013378">
    <property type="entry name" value="InlB-like_B-rpt"/>
</dbReference>
<keyword evidence="2" id="KW-0732">Signal</keyword>
<dbReference type="Gene3D" id="2.60.40.4270">
    <property type="entry name" value="Listeria-Bacteroides repeat domain"/>
    <property type="match status" value="1"/>
</dbReference>
<evidence type="ECO:0000256" key="1">
    <source>
        <dbReference type="ARBA" id="ARBA00004196"/>
    </source>
</evidence>
<reference evidence="3" key="2">
    <citation type="submission" date="2021-04" db="EMBL/GenBank/DDBJ databases">
        <authorList>
            <person name="Gilroy R."/>
        </authorList>
    </citation>
    <scope>NUCLEOTIDE SEQUENCE</scope>
    <source>
        <strain evidence="3">1345</strain>
    </source>
</reference>
<dbReference type="InterPro" id="IPR042229">
    <property type="entry name" value="Listeria/Bacterioides_rpt_sf"/>
</dbReference>
<evidence type="ECO:0000256" key="2">
    <source>
        <dbReference type="SAM" id="SignalP"/>
    </source>
</evidence>
<dbReference type="AlphaFoldDB" id="A0A9D1ZVB4"/>
<dbReference type="EMBL" id="DXCQ01000002">
    <property type="protein sequence ID" value="HIY96086.1"/>
    <property type="molecule type" value="Genomic_DNA"/>
</dbReference>
<accession>A0A9D1ZVB4</accession>
<comment type="caution">
    <text evidence="3">The sequence shown here is derived from an EMBL/GenBank/DDBJ whole genome shotgun (WGS) entry which is preliminary data.</text>
</comment>
<evidence type="ECO:0000313" key="3">
    <source>
        <dbReference type="EMBL" id="HIY96086.1"/>
    </source>
</evidence>
<dbReference type="Proteomes" id="UP000886750">
    <property type="component" value="Unassembled WGS sequence"/>
</dbReference>
<dbReference type="Pfam" id="PF09479">
    <property type="entry name" value="Flg_new"/>
    <property type="match status" value="2"/>
</dbReference>
<protein>
    <submittedName>
        <fullName evidence="3">InlB B-repeat-containing protein</fullName>
    </submittedName>
</protein>
<name>A0A9D1ZVB4_9FIRM</name>
<reference evidence="3" key="1">
    <citation type="journal article" date="2021" name="PeerJ">
        <title>Extensive microbial diversity within the chicken gut microbiome revealed by metagenomics and culture.</title>
        <authorList>
            <person name="Gilroy R."/>
            <person name="Ravi A."/>
            <person name="Getino M."/>
            <person name="Pursley I."/>
            <person name="Horton D.L."/>
            <person name="Alikhan N.F."/>
            <person name="Baker D."/>
            <person name="Gharbi K."/>
            <person name="Hall N."/>
            <person name="Watson M."/>
            <person name="Adriaenssens E.M."/>
            <person name="Foster-Nyarko E."/>
            <person name="Jarju S."/>
            <person name="Secka A."/>
            <person name="Antonio M."/>
            <person name="Oren A."/>
            <person name="Chaudhuri R.R."/>
            <person name="La Ragione R."/>
            <person name="Hildebrand F."/>
            <person name="Pallen M.J."/>
        </authorList>
    </citation>
    <scope>NUCLEOTIDE SEQUENCE</scope>
    <source>
        <strain evidence="3">1345</strain>
    </source>
</reference>
<dbReference type="PROSITE" id="PS51257">
    <property type="entry name" value="PROKAR_LIPOPROTEIN"/>
    <property type="match status" value="1"/>
</dbReference>
<evidence type="ECO:0000313" key="4">
    <source>
        <dbReference type="Proteomes" id="UP000886750"/>
    </source>
</evidence>